<name>A0A9P5X467_9AGAR</name>
<evidence type="ECO:0000313" key="3">
    <source>
        <dbReference type="Proteomes" id="UP000807342"/>
    </source>
</evidence>
<accession>A0A9P5X467</accession>
<comment type="caution">
    <text evidence="2">The sequence shown here is derived from an EMBL/GenBank/DDBJ whole genome shotgun (WGS) entry which is preliminary data.</text>
</comment>
<dbReference type="EMBL" id="MU151398">
    <property type="protein sequence ID" value="KAF9444163.1"/>
    <property type="molecule type" value="Genomic_DNA"/>
</dbReference>
<proteinExistence type="predicted"/>
<feature type="region of interest" description="Disordered" evidence="1">
    <location>
        <begin position="87"/>
        <end position="129"/>
    </location>
</feature>
<feature type="region of interest" description="Disordered" evidence="1">
    <location>
        <begin position="141"/>
        <end position="187"/>
    </location>
</feature>
<dbReference type="Proteomes" id="UP000807342">
    <property type="component" value="Unassembled WGS sequence"/>
</dbReference>
<dbReference type="AlphaFoldDB" id="A0A9P5X467"/>
<evidence type="ECO:0000313" key="2">
    <source>
        <dbReference type="EMBL" id="KAF9444163.1"/>
    </source>
</evidence>
<sequence length="391" mass="42206">MPNLSFKGASNFTIAGGNFNEIGGNMLTCNISHFPVQQQFDQLPLSRRADTVSVLPAQPHRTKEGRLDRSKPRRAITCLDTLPKSNFVDPVSSSTRSRFTHPSAAGGGGSLNEPGDQTVSEPIPPCAEGYQYTAMSPQASQQCNNVTPSAPLDNALNMRNFSPETQPQASEGVTVSPPVGLPEKPPSRIQQRTFALPDQMTCQSHASHPQAVPGALSVESSQYTQSPSPITQSPPSMPHQPTDHLPHATAAAMQTSGEGPGAPFPLPQQRDTQRPEPAAFLPTGQPQDSLHWTPTSISRWSQSIQPENRSGVEIPPILAPQLQSHGDCIMSGYPSFHPHPAAMPALGCPQLNYSYSAPWGPLTFQQPYQNHVSHDPYGYVHVHPCVPHSWA</sequence>
<reference evidence="2" key="1">
    <citation type="submission" date="2020-11" db="EMBL/GenBank/DDBJ databases">
        <authorList>
            <consortium name="DOE Joint Genome Institute"/>
            <person name="Ahrendt S."/>
            <person name="Riley R."/>
            <person name="Andreopoulos W."/>
            <person name="Labutti K."/>
            <person name="Pangilinan J."/>
            <person name="Ruiz-Duenas F.J."/>
            <person name="Barrasa J.M."/>
            <person name="Sanchez-Garcia M."/>
            <person name="Camarero S."/>
            <person name="Miyauchi S."/>
            <person name="Serrano A."/>
            <person name="Linde D."/>
            <person name="Babiker R."/>
            <person name="Drula E."/>
            <person name="Ayuso-Fernandez I."/>
            <person name="Pacheco R."/>
            <person name="Padilla G."/>
            <person name="Ferreira P."/>
            <person name="Barriuso J."/>
            <person name="Kellner H."/>
            <person name="Castanera R."/>
            <person name="Alfaro M."/>
            <person name="Ramirez L."/>
            <person name="Pisabarro A.G."/>
            <person name="Kuo A."/>
            <person name="Tritt A."/>
            <person name="Lipzen A."/>
            <person name="He G."/>
            <person name="Yan M."/>
            <person name="Ng V."/>
            <person name="Cullen D."/>
            <person name="Martin F."/>
            <person name="Rosso M.-N."/>
            <person name="Henrissat B."/>
            <person name="Hibbett D."/>
            <person name="Martinez A.T."/>
            <person name="Grigoriev I.V."/>
        </authorList>
    </citation>
    <scope>NUCLEOTIDE SEQUENCE</scope>
    <source>
        <strain evidence="2">MF-IS2</strain>
    </source>
</reference>
<gene>
    <name evidence="2" type="ORF">P691DRAFT_807757</name>
</gene>
<feature type="compositionally biased region" description="Polar residues" evidence="1">
    <location>
        <begin position="157"/>
        <end position="173"/>
    </location>
</feature>
<feature type="compositionally biased region" description="Polar residues" evidence="1">
    <location>
        <begin position="284"/>
        <end position="293"/>
    </location>
</feature>
<organism evidence="2 3">
    <name type="scientific">Macrolepiota fuliginosa MF-IS2</name>
    <dbReference type="NCBI Taxonomy" id="1400762"/>
    <lineage>
        <taxon>Eukaryota</taxon>
        <taxon>Fungi</taxon>
        <taxon>Dikarya</taxon>
        <taxon>Basidiomycota</taxon>
        <taxon>Agaricomycotina</taxon>
        <taxon>Agaricomycetes</taxon>
        <taxon>Agaricomycetidae</taxon>
        <taxon>Agaricales</taxon>
        <taxon>Agaricineae</taxon>
        <taxon>Agaricaceae</taxon>
        <taxon>Macrolepiota</taxon>
    </lineage>
</organism>
<feature type="compositionally biased region" description="Low complexity" evidence="1">
    <location>
        <begin position="220"/>
        <end position="234"/>
    </location>
</feature>
<feature type="region of interest" description="Disordered" evidence="1">
    <location>
        <begin position="199"/>
        <end position="293"/>
    </location>
</feature>
<keyword evidence="3" id="KW-1185">Reference proteome</keyword>
<protein>
    <submittedName>
        <fullName evidence="2">Uncharacterized protein</fullName>
    </submittedName>
</protein>
<evidence type="ECO:0000256" key="1">
    <source>
        <dbReference type="SAM" id="MobiDB-lite"/>
    </source>
</evidence>